<name>A0A9P6X5G9_RHIOR</name>
<dbReference type="AlphaFoldDB" id="A0A9P6X5G9"/>
<reference evidence="1" key="1">
    <citation type="journal article" date="2020" name="Microb. Genom.">
        <title>Genetic diversity of clinical and environmental Mucorales isolates obtained from an investigation of mucormycosis cases among solid organ transplant recipients.</title>
        <authorList>
            <person name="Nguyen M.H."/>
            <person name="Kaul D."/>
            <person name="Muto C."/>
            <person name="Cheng S.J."/>
            <person name="Richter R.A."/>
            <person name="Bruno V.M."/>
            <person name="Liu G."/>
            <person name="Beyhan S."/>
            <person name="Sundermann A.J."/>
            <person name="Mounaud S."/>
            <person name="Pasculle A.W."/>
            <person name="Nierman W.C."/>
            <person name="Driscoll E."/>
            <person name="Cumbie R."/>
            <person name="Clancy C.J."/>
            <person name="Dupont C.L."/>
        </authorList>
    </citation>
    <scope>NUCLEOTIDE SEQUENCE</scope>
    <source>
        <strain evidence="1">GL11</strain>
    </source>
</reference>
<evidence type="ECO:0000313" key="2">
    <source>
        <dbReference type="Proteomes" id="UP000716291"/>
    </source>
</evidence>
<dbReference type="Proteomes" id="UP000716291">
    <property type="component" value="Unassembled WGS sequence"/>
</dbReference>
<protein>
    <submittedName>
        <fullName evidence="1">Uncharacterized protein</fullName>
    </submittedName>
</protein>
<accession>A0A9P6X5G9</accession>
<evidence type="ECO:0000313" key="1">
    <source>
        <dbReference type="EMBL" id="KAG1305708.1"/>
    </source>
</evidence>
<keyword evidence="2" id="KW-1185">Reference proteome</keyword>
<proteinExistence type="predicted"/>
<gene>
    <name evidence="1" type="ORF">G6F64_008161</name>
</gene>
<sequence length="136" mass="15732">MIMPSIQLTLPVFNKKKENKIQKRIFKNNHHPRTTSAPSILPSYSSQLSLDVLLDAIELDQKMRECFRNELLKSKNHSLIRRRSKSVPIAPPSYHHLPSFSSRWITNDQKVVTTASEAQKVAQLIVKEHFEKMKSV</sequence>
<dbReference type="EMBL" id="JAANQT010001300">
    <property type="protein sequence ID" value="KAG1305708.1"/>
    <property type="molecule type" value="Genomic_DNA"/>
</dbReference>
<comment type="caution">
    <text evidence="1">The sequence shown here is derived from an EMBL/GenBank/DDBJ whole genome shotgun (WGS) entry which is preliminary data.</text>
</comment>
<organism evidence="1 2">
    <name type="scientific">Rhizopus oryzae</name>
    <name type="common">Mucormycosis agent</name>
    <name type="synonym">Rhizopus arrhizus var. delemar</name>
    <dbReference type="NCBI Taxonomy" id="64495"/>
    <lineage>
        <taxon>Eukaryota</taxon>
        <taxon>Fungi</taxon>
        <taxon>Fungi incertae sedis</taxon>
        <taxon>Mucoromycota</taxon>
        <taxon>Mucoromycotina</taxon>
        <taxon>Mucoromycetes</taxon>
        <taxon>Mucorales</taxon>
        <taxon>Mucorineae</taxon>
        <taxon>Rhizopodaceae</taxon>
        <taxon>Rhizopus</taxon>
    </lineage>
</organism>